<dbReference type="HOGENOM" id="CLU_072751_0_0_11"/>
<dbReference type="InterPro" id="IPR051783">
    <property type="entry name" value="NAD(P)-dependent_oxidoreduct"/>
</dbReference>
<dbReference type="RefSeq" id="WP_017823948.1">
    <property type="nucleotide sequence ID" value="NZ_AORC01000018.1"/>
</dbReference>
<reference evidence="2 3" key="1">
    <citation type="journal article" date="2013" name="Genome Announc.">
        <title>Draft genome sequence of an Actinobacterium, Brachybacterium muris strain UCD-AY4.</title>
        <authorList>
            <person name="Lo J.R."/>
            <person name="Lang J.M."/>
            <person name="Darling A.E."/>
            <person name="Eisen J.A."/>
            <person name="Coil D.A."/>
        </authorList>
    </citation>
    <scope>NUCLEOTIDE SEQUENCE [LARGE SCALE GENOMIC DNA]</scope>
    <source>
        <strain evidence="2 3">UCD-AY4</strain>
    </source>
</reference>
<protein>
    <submittedName>
        <fullName evidence="2">Epimerase</fullName>
    </submittedName>
</protein>
<proteinExistence type="predicted"/>
<accession>A0A022KRI1</accession>
<dbReference type="PANTHER" id="PTHR48079:SF6">
    <property type="entry name" value="NAD(P)-BINDING DOMAIN-CONTAINING PROTEIN-RELATED"/>
    <property type="match status" value="1"/>
</dbReference>
<dbReference type="AlphaFoldDB" id="A0A022KRI1"/>
<dbReference type="PANTHER" id="PTHR48079">
    <property type="entry name" value="PROTEIN YEEZ"/>
    <property type="match status" value="1"/>
</dbReference>
<dbReference type="OrthoDB" id="5723970at2"/>
<dbReference type="Gene3D" id="3.40.50.720">
    <property type="entry name" value="NAD(P)-binding Rossmann-like Domain"/>
    <property type="match status" value="1"/>
</dbReference>
<dbReference type="SUPFAM" id="SSF51735">
    <property type="entry name" value="NAD(P)-binding Rossmann-fold domains"/>
    <property type="match status" value="1"/>
</dbReference>
<sequence length="330" mass="35867">MSQRVLVLGGTGLLGHSTIRELVARGYTVTSVALPPMPTEDLFEEFGDAVDSRLADVTEMSDEEVLELLEGCYAVMYAIGADERVTPPAPASRFFYEANVLPTQRLAALARKAGVKKFMVYGSYFAEFAETMPELGLKKYGYPLTRLLQEQVAFAEGDGAMDVTSLRLPYIFGTMPGRMPLWKMFVDMIRGVEVFPAHPGGRTAAVTTRQVGQAAVGAMENGEHRGTYPISGYSLSHEAFYRTIITALGQDTQVPLIPFEAIEEQVAQADAHAASQGLEHGIPMVEASRLRAVDLSIDPALTQGVLGYEDDDVPAAIDETIQVVLRDEGK</sequence>
<dbReference type="GO" id="GO:0004029">
    <property type="term" value="F:aldehyde dehydrogenase (NAD+) activity"/>
    <property type="evidence" value="ECO:0007669"/>
    <property type="project" value="TreeGrafter"/>
</dbReference>
<dbReference type="STRING" id="1249481.D641_0113065"/>
<organism evidence="2 3">
    <name type="scientific">Brachybacterium muris UCD-AY4</name>
    <dbReference type="NCBI Taxonomy" id="1249481"/>
    <lineage>
        <taxon>Bacteria</taxon>
        <taxon>Bacillati</taxon>
        <taxon>Actinomycetota</taxon>
        <taxon>Actinomycetes</taxon>
        <taxon>Micrococcales</taxon>
        <taxon>Dermabacteraceae</taxon>
        <taxon>Brachybacterium</taxon>
    </lineage>
</organism>
<gene>
    <name evidence="2" type="ORF">D641_0113065</name>
</gene>
<evidence type="ECO:0000313" key="2">
    <source>
        <dbReference type="EMBL" id="EYT48112.1"/>
    </source>
</evidence>
<dbReference type="InterPro" id="IPR001509">
    <property type="entry name" value="Epimerase_deHydtase"/>
</dbReference>
<dbReference type="InterPro" id="IPR036291">
    <property type="entry name" value="NAD(P)-bd_dom_sf"/>
</dbReference>
<dbReference type="Pfam" id="PF01370">
    <property type="entry name" value="Epimerase"/>
    <property type="match status" value="1"/>
</dbReference>
<keyword evidence="3" id="KW-1185">Reference proteome</keyword>
<evidence type="ECO:0000313" key="3">
    <source>
        <dbReference type="Proteomes" id="UP000019754"/>
    </source>
</evidence>
<dbReference type="Proteomes" id="UP000019754">
    <property type="component" value="Unassembled WGS sequence"/>
</dbReference>
<comment type="caution">
    <text evidence="2">The sequence shown here is derived from an EMBL/GenBank/DDBJ whole genome shotgun (WGS) entry which is preliminary data.</text>
</comment>
<evidence type="ECO:0000259" key="1">
    <source>
        <dbReference type="Pfam" id="PF01370"/>
    </source>
</evidence>
<dbReference type="EMBL" id="AORC01000018">
    <property type="protein sequence ID" value="EYT48112.1"/>
    <property type="molecule type" value="Genomic_DNA"/>
</dbReference>
<feature type="domain" description="NAD-dependent epimerase/dehydratase" evidence="1">
    <location>
        <begin position="5"/>
        <end position="175"/>
    </location>
</feature>
<name>A0A022KRI1_9MICO</name>
<dbReference type="GO" id="GO:0005737">
    <property type="term" value="C:cytoplasm"/>
    <property type="evidence" value="ECO:0007669"/>
    <property type="project" value="TreeGrafter"/>
</dbReference>